<evidence type="ECO:0000313" key="2">
    <source>
        <dbReference type="Proteomes" id="UP000772434"/>
    </source>
</evidence>
<keyword evidence="2" id="KW-1185">Reference proteome</keyword>
<evidence type="ECO:0000313" key="1">
    <source>
        <dbReference type="EMBL" id="KAF9074711.1"/>
    </source>
</evidence>
<evidence type="ECO:0008006" key="3">
    <source>
        <dbReference type="Google" id="ProtNLM"/>
    </source>
</evidence>
<dbReference type="AlphaFoldDB" id="A0A9P5Q447"/>
<accession>A0A9P5Q447</accession>
<dbReference type="EMBL" id="JADNRY010000012">
    <property type="protein sequence ID" value="KAF9074711.1"/>
    <property type="molecule type" value="Genomic_DNA"/>
</dbReference>
<gene>
    <name evidence="1" type="ORF">BDP27DRAFT_1416113</name>
</gene>
<proteinExistence type="predicted"/>
<dbReference type="Proteomes" id="UP000772434">
    <property type="component" value="Unassembled WGS sequence"/>
</dbReference>
<reference evidence="1" key="1">
    <citation type="submission" date="2020-11" db="EMBL/GenBank/DDBJ databases">
        <authorList>
            <consortium name="DOE Joint Genome Institute"/>
            <person name="Ahrendt S."/>
            <person name="Riley R."/>
            <person name="Andreopoulos W."/>
            <person name="Labutti K."/>
            <person name="Pangilinan J."/>
            <person name="Ruiz-Duenas F.J."/>
            <person name="Barrasa J.M."/>
            <person name="Sanchez-Garcia M."/>
            <person name="Camarero S."/>
            <person name="Miyauchi S."/>
            <person name="Serrano A."/>
            <person name="Linde D."/>
            <person name="Babiker R."/>
            <person name="Drula E."/>
            <person name="Ayuso-Fernandez I."/>
            <person name="Pacheco R."/>
            <person name="Padilla G."/>
            <person name="Ferreira P."/>
            <person name="Barriuso J."/>
            <person name="Kellner H."/>
            <person name="Castanera R."/>
            <person name="Alfaro M."/>
            <person name="Ramirez L."/>
            <person name="Pisabarro A.G."/>
            <person name="Kuo A."/>
            <person name="Tritt A."/>
            <person name="Lipzen A."/>
            <person name="He G."/>
            <person name="Yan M."/>
            <person name="Ng V."/>
            <person name="Cullen D."/>
            <person name="Martin F."/>
            <person name="Rosso M.-N."/>
            <person name="Henrissat B."/>
            <person name="Hibbett D."/>
            <person name="Martinez A.T."/>
            <person name="Grigoriev I.V."/>
        </authorList>
    </citation>
    <scope>NUCLEOTIDE SEQUENCE</scope>
    <source>
        <strain evidence="1">AH 40177</strain>
    </source>
</reference>
<organism evidence="1 2">
    <name type="scientific">Rhodocollybia butyracea</name>
    <dbReference type="NCBI Taxonomy" id="206335"/>
    <lineage>
        <taxon>Eukaryota</taxon>
        <taxon>Fungi</taxon>
        <taxon>Dikarya</taxon>
        <taxon>Basidiomycota</taxon>
        <taxon>Agaricomycotina</taxon>
        <taxon>Agaricomycetes</taxon>
        <taxon>Agaricomycetidae</taxon>
        <taxon>Agaricales</taxon>
        <taxon>Marasmiineae</taxon>
        <taxon>Omphalotaceae</taxon>
        <taxon>Rhodocollybia</taxon>
    </lineage>
</organism>
<sequence>MQMAKKAWSLVTPETIANCWKKSGIITSVDNASDTPIPQSLDSQALAILRAFVTTSMTQPEADEALEKVYGVASVDKKWDLLLKTITELEPDSDITSILIEIDSNLIQETPQSTATSMAAPKDPRLQIVENELMDHVEELRRRNRIHGDPLTLDEIIDPIEESEVGEEEGRYGENAEEKIVQQVQYECAVRNGEIIEVDDEEEELDAPPDISLQDLLQTCQTLQEQCLTRNLDDPRLAEQGLELMEQIRRFRGAVQKFSMKSVQQTQLDSFFTRK</sequence>
<dbReference type="OrthoDB" id="3066548at2759"/>
<protein>
    <recommendedName>
        <fullName evidence="3">DDE-1 domain-containing protein</fullName>
    </recommendedName>
</protein>
<name>A0A9P5Q447_9AGAR</name>
<comment type="caution">
    <text evidence="1">The sequence shown here is derived from an EMBL/GenBank/DDBJ whole genome shotgun (WGS) entry which is preliminary data.</text>
</comment>